<dbReference type="Proteomes" id="UP001293254">
    <property type="component" value="Unassembled WGS sequence"/>
</dbReference>
<evidence type="ECO:0000313" key="2">
    <source>
        <dbReference type="Proteomes" id="UP001293254"/>
    </source>
</evidence>
<dbReference type="AlphaFoldDB" id="A0AAE1YIJ2"/>
<keyword evidence="2" id="KW-1185">Reference proteome</keyword>
<comment type="caution">
    <text evidence="1">The sequence shown here is derived from an EMBL/GenBank/DDBJ whole genome shotgun (WGS) entry which is preliminary data.</text>
</comment>
<organism evidence="1 2">
    <name type="scientific">Sesamum alatum</name>
    <dbReference type="NCBI Taxonomy" id="300844"/>
    <lineage>
        <taxon>Eukaryota</taxon>
        <taxon>Viridiplantae</taxon>
        <taxon>Streptophyta</taxon>
        <taxon>Embryophyta</taxon>
        <taxon>Tracheophyta</taxon>
        <taxon>Spermatophyta</taxon>
        <taxon>Magnoliopsida</taxon>
        <taxon>eudicotyledons</taxon>
        <taxon>Gunneridae</taxon>
        <taxon>Pentapetalae</taxon>
        <taxon>asterids</taxon>
        <taxon>lamiids</taxon>
        <taxon>Lamiales</taxon>
        <taxon>Pedaliaceae</taxon>
        <taxon>Sesamum</taxon>
    </lineage>
</organism>
<proteinExistence type="predicted"/>
<sequence>MEDIPSSVVKGSPDFCTVYVIWQTKISSVRNAASLAPFTSLLLTQIQRMEEQRRHALSMRGWFLFGGELYKPARLTGVAVYHADDIFEWLGFLKRPPLGKELDWSQ</sequence>
<protein>
    <submittedName>
        <fullName evidence="1">Uncharacterized protein</fullName>
    </submittedName>
</protein>
<name>A0AAE1YIJ2_9LAMI</name>
<reference evidence="1" key="2">
    <citation type="journal article" date="2024" name="Plant">
        <title>Genomic evolution and insights into agronomic trait innovations of Sesamum species.</title>
        <authorList>
            <person name="Miao H."/>
            <person name="Wang L."/>
            <person name="Qu L."/>
            <person name="Liu H."/>
            <person name="Sun Y."/>
            <person name="Le M."/>
            <person name="Wang Q."/>
            <person name="Wei S."/>
            <person name="Zheng Y."/>
            <person name="Lin W."/>
            <person name="Duan Y."/>
            <person name="Cao H."/>
            <person name="Xiong S."/>
            <person name="Wang X."/>
            <person name="Wei L."/>
            <person name="Li C."/>
            <person name="Ma Q."/>
            <person name="Ju M."/>
            <person name="Zhao R."/>
            <person name="Li G."/>
            <person name="Mu C."/>
            <person name="Tian Q."/>
            <person name="Mei H."/>
            <person name="Zhang T."/>
            <person name="Gao T."/>
            <person name="Zhang H."/>
        </authorList>
    </citation>
    <scope>NUCLEOTIDE SEQUENCE</scope>
    <source>
        <strain evidence="1">3651</strain>
    </source>
</reference>
<accession>A0AAE1YIJ2</accession>
<evidence type="ECO:0000313" key="1">
    <source>
        <dbReference type="EMBL" id="KAK4430871.1"/>
    </source>
</evidence>
<dbReference type="EMBL" id="JACGWO010000003">
    <property type="protein sequence ID" value="KAK4430871.1"/>
    <property type="molecule type" value="Genomic_DNA"/>
</dbReference>
<gene>
    <name evidence="1" type="ORF">Salat_0848900</name>
</gene>
<reference evidence="1" key="1">
    <citation type="submission" date="2020-06" db="EMBL/GenBank/DDBJ databases">
        <authorList>
            <person name="Li T."/>
            <person name="Hu X."/>
            <person name="Zhang T."/>
            <person name="Song X."/>
            <person name="Zhang H."/>
            <person name="Dai N."/>
            <person name="Sheng W."/>
            <person name="Hou X."/>
            <person name="Wei L."/>
        </authorList>
    </citation>
    <scope>NUCLEOTIDE SEQUENCE</scope>
    <source>
        <strain evidence="1">3651</strain>
        <tissue evidence="1">Leaf</tissue>
    </source>
</reference>